<dbReference type="HOGENOM" id="CLU_2310694_0_0_1"/>
<reference evidence="2" key="2">
    <citation type="submission" date="2018-05" db="EMBL/GenBank/DDBJ databases">
        <title>OpunRS2 (Oryza punctata Reference Sequence Version 2).</title>
        <authorList>
            <person name="Zhang J."/>
            <person name="Kudrna D."/>
            <person name="Lee S."/>
            <person name="Talag J."/>
            <person name="Welchert J."/>
            <person name="Wing R.A."/>
        </authorList>
    </citation>
    <scope>NUCLEOTIDE SEQUENCE [LARGE SCALE GENOMIC DNA]</scope>
</reference>
<accession>A0A0E0KGF2</accession>
<evidence type="ECO:0000313" key="3">
    <source>
        <dbReference type="Proteomes" id="UP000026962"/>
    </source>
</evidence>
<organism evidence="2">
    <name type="scientific">Oryza punctata</name>
    <name type="common">Red rice</name>
    <dbReference type="NCBI Taxonomy" id="4537"/>
    <lineage>
        <taxon>Eukaryota</taxon>
        <taxon>Viridiplantae</taxon>
        <taxon>Streptophyta</taxon>
        <taxon>Embryophyta</taxon>
        <taxon>Tracheophyta</taxon>
        <taxon>Spermatophyta</taxon>
        <taxon>Magnoliopsida</taxon>
        <taxon>Liliopsida</taxon>
        <taxon>Poales</taxon>
        <taxon>Poaceae</taxon>
        <taxon>BOP clade</taxon>
        <taxon>Oryzoideae</taxon>
        <taxon>Oryzeae</taxon>
        <taxon>Oryzinae</taxon>
        <taxon>Oryza</taxon>
    </lineage>
</organism>
<evidence type="ECO:0000256" key="1">
    <source>
        <dbReference type="SAM" id="Phobius"/>
    </source>
</evidence>
<dbReference type="EnsemblPlants" id="OPUNC03G24130.1">
    <property type="protein sequence ID" value="OPUNC03G24130.1"/>
    <property type="gene ID" value="OPUNC03G24130"/>
</dbReference>
<keyword evidence="1" id="KW-1133">Transmembrane helix</keyword>
<sequence>MDDHRFYHYSREERGRVTVEMNRLGGVQFSIFSAMLTWISFYFSSHWKYWLVGVAILELNRALFFRHDFYLPAINSNADTTFRAAVQNQYRFGCSLTSLKPGLSLLPTMT</sequence>
<evidence type="ECO:0000313" key="2">
    <source>
        <dbReference type="EnsemblPlants" id="OPUNC03G24130.1"/>
    </source>
</evidence>
<keyword evidence="1" id="KW-0472">Membrane</keyword>
<protein>
    <submittedName>
        <fullName evidence="2">Uncharacterized protein</fullName>
    </submittedName>
</protein>
<reference evidence="2" key="1">
    <citation type="submission" date="2015-04" db="UniProtKB">
        <authorList>
            <consortium name="EnsemblPlants"/>
        </authorList>
    </citation>
    <scope>IDENTIFICATION</scope>
</reference>
<feature type="transmembrane region" description="Helical" evidence="1">
    <location>
        <begin position="21"/>
        <end position="41"/>
    </location>
</feature>
<dbReference type="Gramene" id="OPUNC03G24130.1">
    <property type="protein sequence ID" value="OPUNC03G24130.1"/>
    <property type="gene ID" value="OPUNC03G24130"/>
</dbReference>
<dbReference type="Proteomes" id="UP000026962">
    <property type="component" value="Chromosome 3"/>
</dbReference>
<proteinExistence type="predicted"/>
<keyword evidence="1" id="KW-0812">Transmembrane</keyword>
<dbReference type="AlphaFoldDB" id="A0A0E0KGF2"/>
<name>A0A0E0KGF2_ORYPU</name>
<keyword evidence="3" id="KW-1185">Reference proteome</keyword>